<protein>
    <submittedName>
        <fullName evidence="9">Fe2+-dependent dioxygenase</fullName>
    </submittedName>
</protein>
<evidence type="ECO:0000313" key="9">
    <source>
        <dbReference type="EMBL" id="MBT2132850.1"/>
    </source>
</evidence>
<dbReference type="InterPro" id="IPR006620">
    <property type="entry name" value="Pro_4_hyd_alph"/>
</dbReference>
<keyword evidence="4 7" id="KW-0223">Dioxygenase</keyword>
<keyword evidence="6 7" id="KW-0408">Iron</keyword>
<proteinExistence type="inferred from homology"/>
<dbReference type="GO" id="GO:0051213">
    <property type="term" value="F:dioxygenase activity"/>
    <property type="evidence" value="ECO:0007669"/>
    <property type="project" value="UniProtKB-KW"/>
</dbReference>
<keyword evidence="2 7" id="KW-0479">Metal-binding</keyword>
<dbReference type="SMART" id="SM00702">
    <property type="entry name" value="P4Hc"/>
    <property type="match status" value="1"/>
</dbReference>
<keyword evidence="3 7" id="KW-0847">Vitamin C</keyword>
<evidence type="ECO:0000256" key="6">
    <source>
        <dbReference type="ARBA" id="ARBA00023004"/>
    </source>
</evidence>
<feature type="domain" description="Fe2OG dioxygenase" evidence="8">
    <location>
        <begin position="78"/>
        <end position="178"/>
    </location>
</feature>
<comment type="cofactor">
    <cofactor evidence="1 7">
        <name>L-ascorbate</name>
        <dbReference type="ChEBI" id="CHEBI:38290"/>
    </cofactor>
</comment>
<feature type="binding site" evidence="7">
    <location>
        <position position="169"/>
    </location>
    <ligand>
        <name>2-oxoglutarate</name>
        <dbReference type="ChEBI" id="CHEBI:16810"/>
    </ligand>
</feature>
<evidence type="ECO:0000256" key="5">
    <source>
        <dbReference type="ARBA" id="ARBA00023002"/>
    </source>
</evidence>
<dbReference type="PANTHER" id="PTHR41536">
    <property type="entry name" value="PKHD-TYPE HYDROXYLASE YBIX"/>
    <property type="match status" value="1"/>
</dbReference>
<gene>
    <name evidence="9" type="ORF">KK137_00755</name>
</gene>
<sequence length="227" mass="24770">MIVILEGVLDSETLGAVRKKLADADWESGANTAGAFARGQKNNWQLPDGAPLALELGERIVDRLWTDPLFISAALPRKLYPPRFNRYGVGQTYGAHVDAALMRAPGSDRMVRTDLSITVFLSDPEDYDGGELEIESSLGAQAVKLAAGDAVLYPASTLHRVAPVTRGERLASFFWIESLVADVAEREMLFDLDQTIQSLSGQLDADSPELAGLSGLYHNLLRRWAKT</sequence>
<comment type="cofactor">
    <cofactor evidence="7">
        <name>Fe(2+)</name>
        <dbReference type="ChEBI" id="CHEBI:29033"/>
    </cofactor>
    <text evidence="7">Binds 1 Fe(2+) ion per subunit.</text>
</comment>
<dbReference type="InterPro" id="IPR023550">
    <property type="entry name" value="PKHD_hydroxylase"/>
</dbReference>
<dbReference type="InterPro" id="IPR041097">
    <property type="entry name" value="PKHD_C"/>
</dbReference>
<dbReference type="Proteomes" id="UP000811255">
    <property type="component" value="Unassembled WGS sequence"/>
</dbReference>
<evidence type="ECO:0000256" key="3">
    <source>
        <dbReference type="ARBA" id="ARBA00022896"/>
    </source>
</evidence>
<dbReference type="RefSeq" id="WP_214534000.1">
    <property type="nucleotide sequence ID" value="NZ_JAHFVK010000001.1"/>
</dbReference>
<dbReference type="EMBL" id="JAHFVK010000001">
    <property type="protein sequence ID" value="MBT2132850.1"/>
    <property type="molecule type" value="Genomic_DNA"/>
</dbReference>
<keyword evidence="10" id="KW-1185">Reference proteome</keyword>
<feature type="binding site" evidence="7">
    <location>
        <position position="159"/>
    </location>
    <ligand>
        <name>Fe cation</name>
        <dbReference type="ChEBI" id="CHEBI:24875"/>
    </ligand>
</feature>
<feature type="binding site" evidence="7">
    <location>
        <position position="96"/>
    </location>
    <ligand>
        <name>Fe cation</name>
        <dbReference type="ChEBI" id="CHEBI:24875"/>
    </ligand>
</feature>
<feature type="binding site" evidence="7">
    <location>
        <position position="98"/>
    </location>
    <ligand>
        <name>Fe cation</name>
        <dbReference type="ChEBI" id="CHEBI:24875"/>
    </ligand>
</feature>
<dbReference type="PROSITE" id="PS51471">
    <property type="entry name" value="FE2OG_OXY"/>
    <property type="match status" value="1"/>
</dbReference>
<name>A0ABS5VZ94_9SPHN</name>
<comment type="caution">
    <text evidence="9">The sequence shown here is derived from an EMBL/GenBank/DDBJ whole genome shotgun (WGS) entry which is preliminary data.</text>
</comment>
<dbReference type="InterPro" id="IPR005123">
    <property type="entry name" value="Oxoglu/Fe-dep_dioxygenase_dom"/>
</dbReference>
<evidence type="ECO:0000256" key="2">
    <source>
        <dbReference type="ARBA" id="ARBA00022723"/>
    </source>
</evidence>
<dbReference type="NCBIfam" id="NF003974">
    <property type="entry name" value="PRK05467.1-3"/>
    <property type="match status" value="1"/>
</dbReference>
<accession>A0ABS5VZ94</accession>
<dbReference type="InterPro" id="IPR044862">
    <property type="entry name" value="Pro_4_hyd_alph_FE2OG_OXY"/>
</dbReference>
<dbReference type="HAMAP" id="MF_00657">
    <property type="entry name" value="Hydroxyl_YbiX"/>
    <property type="match status" value="1"/>
</dbReference>
<dbReference type="PANTHER" id="PTHR41536:SF1">
    <property type="entry name" value="PKHD-TYPE HYDROXYLASE YBIX"/>
    <property type="match status" value="1"/>
</dbReference>
<dbReference type="Gene3D" id="2.60.120.620">
    <property type="entry name" value="q2cbj1_9rhob like domain"/>
    <property type="match status" value="1"/>
</dbReference>
<evidence type="ECO:0000256" key="1">
    <source>
        <dbReference type="ARBA" id="ARBA00001961"/>
    </source>
</evidence>
<dbReference type="Gene3D" id="4.10.860.20">
    <property type="entry name" value="Rabenosyn, Rab binding domain"/>
    <property type="match status" value="1"/>
</dbReference>
<evidence type="ECO:0000259" key="8">
    <source>
        <dbReference type="PROSITE" id="PS51471"/>
    </source>
</evidence>
<reference evidence="9 10" key="1">
    <citation type="submission" date="2021-05" db="EMBL/GenBank/DDBJ databases">
        <title>Croceibacterium sp. LX-88 genome sequence.</title>
        <authorList>
            <person name="Luo X."/>
        </authorList>
    </citation>
    <scope>NUCLEOTIDE SEQUENCE [LARGE SCALE GENOMIC DNA]</scope>
    <source>
        <strain evidence="9 10">LX-88</strain>
    </source>
</reference>
<keyword evidence="5 7" id="KW-0560">Oxidoreductase</keyword>
<dbReference type="NCBIfam" id="NF003975">
    <property type="entry name" value="PRK05467.1-4"/>
    <property type="match status" value="1"/>
</dbReference>
<evidence type="ECO:0000313" key="10">
    <source>
        <dbReference type="Proteomes" id="UP000811255"/>
    </source>
</evidence>
<dbReference type="SUPFAM" id="SSF51197">
    <property type="entry name" value="Clavaminate synthase-like"/>
    <property type="match status" value="1"/>
</dbReference>
<evidence type="ECO:0000256" key="7">
    <source>
        <dbReference type="HAMAP-Rule" id="MF_00657"/>
    </source>
</evidence>
<dbReference type="Pfam" id="PF13640">
    <property type="entry name" value="2OG-FeII_Oxy_3"/>
    <property type="match status" value="1"/>
</dbReference>
<organism evidence="9 10">
    <name type="scientific">Croceibacterium selenioxidans</name>
    <dbReference type="NCBI Taxonomy" id="2838833"/>
    <lineage>
        <taxon>Bacteria</taxon>
        <taxon>Pseudomonadati</taxon>
        <taxon>Pseudomonadota</taxon>
        <taxon>Alphaproteobacteria</taxon>
        <taxon>Sphingomonadales</taxon>
        <taxon>Erythrobacteraceae</taxon>
        <taxon>Croceibacterium</taxon>
    </lineage>
</organism>
<evidence type="ECO:0000256" key="4">
    <source>
        <dbReference type="ARBA" id="ARBA00022964"/>
    </source>
</evidence>
<dbReference type="Pfam" id="PF18331">
    <property type="entry name" value="PKHD_C"/>
    <property type="match status" value="1"/>
</dbReference>